<keyword evidence="1" id="KW-0812">Transmembrane</keyword>
<feature type="transmembrane region" description="Helical" evidence="1">
    <location>
        <begin position="12"/>
        <end position="35"/>
    </location>
</feature>
<evidence type="ECO:0000313" key="3">
    <source>
        <dbReference type="Proteomes" id="UP000698963"/>
    </source>
</evidence>
<gene>
    <name evidence="2" type="ORF">K8W16_09450</name>
</gene>
<sequence>MMFGKKGLSSLTVMDLGGWMLVYAALTMGSLLMTLDWCREEYSIFRNVPSARPGTALPLLLGLCWFVVYSAVLLCLSCRMRRAVTFTKIMIVITPFFHAFLPLIHLLSMVLATPRPEFITLDMVLGDTVGNLMLLAQYYPPELVFVKLPVSFIMAAVWYRYFSVSRRVAEFCAQGGGQA</sequence>
<feature type="transmembrane region" description="Helical" evidence="1">
    <location>
        <begin position="89"/>
        <end position="112"/>
    </location>
</feature>
<dbReference type="EMBL" id="DYZA01000190">
    <property type="protein sequence ID" value="HJD97856.1"/>
    <property type="molecule type" value="Genomic_DNA"/>
</dbReference>
<proteinExistence type="predicted"/>
<dbReference type="AlphaFoldDB" id="A0A921AXH7"/>
<evidence type="ECO:0000313" key="2">
    <source>
        <dbReference type="EMBL" id="HJD97856.1"/>
    </source>
</evidence>
<dbReference type="Proteomes" id="UP000698963">
    <property type="component" value="Unassembled WGS sequence"/>
</dbReference>
<keyword evidence="1" id="KW-0472">Membrane</keyword>
<keyword evidence="1" id="KW-1133">Transmembrane helix</keyword>
<comment type="caution">
    <text evidence="2">The sequence shown here is derived from an EMBL/GenBank/DDBJ whole genome shotgun (WGS) entry which is preliminary data.</text>
</comment>
<feature type="transmembrane region" description="Helical" evidence="1">
    <location>
        <begin position="55"/>
        <end position="77"/>
    </location>
</feature>
<feature type="transmembrane region" description="Helical" evidence="1">
    <location>
        <begin position="143"/>
        <end position="161"/>
    </location>
</feature>
<accession>A0A921AXH7</accession>
<reference evidence="2" key="2">
    <citation type="submission" date="2021-09" db="EMBL/GenBank/DDBJ databases">
        <authorList>
            <person name="Gilroy R."/>
        </authorList>
    </citation>
    <scope>NUCLEOTIDE SEQUENCE</scope>
    <source>
        <strain evidence="2">ChiGjej2B2-19336</strain>
    </source>
</reference>
<name>A0A921AXH7_9BACT</name>
<evidence type="ECO:0000256" key="1">
    <source>
        <dbReference type="SAM" id="Phobius"/>
    </source>
</evidence>
<dbReference type="RefSeq" id="WP_304122921.1">
    <property type="nucleotide sequence ID" value="NZ_DYZA01000190.1"/>
</dbReference>
<protein>
    <submittedName>
        <fullName evidence="2">Uncharacterized protein</fullName>
    </submittedName>
</protein>
<organism evidence="2 3">
    <name type="scientific">Mailhella massiliensis</name>
    <dbReference type="NCBI Taxonomy" id="1903261"/>
    <lineage>
        <taxon>Bacteria</taxon>
        <taxon>Pseudomonadati</taxon>
        <taxon>Thermodesulfobacteriota</taxon>
        <taxon>Desulfovibrionia</taxon>
        <taxon>Desulfovibrionales</taxon>
        <taxon>Desulfovibrionaceae</taxon>
        <taxon>Mailhella</taxon>
    </lineage>
</organism>
<reference evidence="2" key="1">
    <citation type="journal article" date="2021" name="PeerJ">
        <title>Extensive microbial diversity within the chicken gut microbiome revealed by metagenomics and culture.</title>
        <authorList>
            <person name="Gilroy R."/>
            <person name="Ravi A."/>
            <person name="Getino M."/>
            <person name="Pursley I."/>
            <person name="Horton D.L."/>
            <person name="Alikhan N.F."/>
            <person name="Baker D."/>
            <person name="Gharbi K."/>
            <person name="Hall N."/>
            <person name="Watson M."/>
            <person name="Adriaenssens E.M."/>
            <person name="Foster-Nyarko E."/>
            <person name="Jarju S."/>
            <person name="Secka A."/>
            <person name="Antonio M."/>
            <person name="Oren A."/>
            <person name="Chaudhuri R.R."/>
            <person name="La Ragione R."/>
            <person name="Hildebrand F."/>
            <person name="Pallen M.J."/>
        </authorList>
    </citation>
    <scope>NUCLEOTIDE SEQUENCE</scope>
    <source>
        <strain evidence="2">ChiGjej2B2-19336</strain>
    </source>
</reference>